<evidence type="ECO:0008006" key="4">
    <source>
        <dbReference type="Google" id="ProtNLM"/>
    </source>
</evidence>
<dbReference type="InterPro" id="IPR050490">
    <property type="entry name" value="Bact_solute-bd_prot1"/>
</dbReference>
<dbReference type="PANTHER" id="PTHR43649:SF33">
    <property type="entry name" value="POLYGALACTURONAN_RHAMNOGALACTURONAN-BINDING PROTEIN YTCQ"/>
    <property type="match status" value="1"/>
</dbReference>
<protein>
    <recommendedName>
        <fullName evidence="4">Extracellular solute-binding protein</fullName>
    </recommendedName>
</protein>
<keyword evidence="1" id="KW-0732">Signal</keyword>
<dbReference type="PANTHER" id="PTHR43649">
    <property type="entry name" value="ARABINOSE-BINDING PROTEIN-RELATED"/>
    <property type="match status" value="1"/>
</dbReference>
<organism evidence="2 3">
    <name type="scientific">Paenibacillus allorhizosphaerae</name>
    <dbReference type="NCBI Taxonomy" id="2849866"/>
    <lineage>
        <taxon>Bacteria</taxon>
        <taxon>Bacillati</taxon>
        <taxon>Bacillota</taxon>
        <taxon>Bacilli</taxon>
        <taxon>Bacillales</taxon>
        <taxon>Paenibacillaceae</taxon>
        <taxon>Paenibacillus</taxon>
    </lineage>
</organism>
<reference evidence="2 3" key="1">
    <citation type="submission" date="2021-06" db="EMBL/GenBank/DDBJ databases">
        <authorList>
            <person name="Criscuolo A."/>
        </authorList>
    </citation>
    <scope>NUCLEOTIDE SEQUENCE [LARGE SCALE GENOMIC DNA]</scope>
    <source>
        <strain evidence="3">CIP 111802</strain>
    </source>
</reference>
<gene>
    <name evidence="2" type="ORF">PAECIP111802_02978</name>
</gene>
<dbReference type="RefSeq" id="WP_218099296.1">
    <property type="nucleotide sequence ID" value="NZ_CAJVCE010000007.1"/>
</dbReference>
<evidence type="ECO:0000256" key="1">
    <source>
        <dbReference type="ARBA" id="ARBA00022729"/>
    </source>
</evidence>
<dbReference type="EMBL" id="CAJVCE010000007">
    <property type="protein sequence ID" value="CAG7643247.1"/>
    <property type="molecule type" value="Genomic_DNA"/>
</dbReference>
<evidence type="ECO:0000313" key="2">
    <source>
        <dbReference type="EMBL" id="CAG7643247.1"/>
    </source>
</evidence>
<proteinExistence type="predicted"/>
<sequence>MNKRFKSFTSSSPQCKVSTYLCIPAVFITALLSGCGNGNAPDDASKTKTTEQQEPVTVKVGVKASGYLTDEEFKRFIAEPVKKKYPWITAEKTAYDDKLLPEQVTAKQVPDIIITNNVNGIPIISEMKLLEPMTEGIKKHNIDLSRFEPQALEAIKAATRSNDLVALPYTQNFSALYYNKDIFDKFAVPYPKDGMTWQEAAELARKVTKVDGGVQYRGLEPNVPERMGSQLSVPLVDATTNRALVNTEQWKKVMQQAADIYTIPGNGKHAWKTAGINLFVKDRTLAMHADVNIIATGRFGDLPDFNWDMASYPVFPDAPGIGMGPDMHILVPTSTSQHKDDVYRVITTVISDEVQLDMAGQGKTSVMKDGKFKTAFGKDLAFLKGKNIAAPFKTSAAKPYTPTLHDTIAMSAIQAELREMFTKGKDVNSALRAAEEKINKDIEAKLK</sequence>
<dbReference type="PROSITE" id="PS51257">
    <property type="entry name" value="PROKAR_LIPOPROTEIN"/>
    <property type="match status" value="1"/>
</dbReference>
<accession>A0ABN7TKB1</accession>
<evidence type="ECO:0000313" key="3">
    <source>
        <dbReference type="Proteomes" id="UP000730618"/>
    </source>
</evidence>
<comment type="caution">
    <text evidence="2">The sequence shown here is derived from an EMBL/GenBank/DDBJ whole genome shotgun (WGS) entry which is preliminary data.</text>
</comment>
<keyword evidence="3" id="KW-1185">Reference proteome</keyword>
<dbReference type="Proteomes" id="UP000730618">
    <property type="component" value="Unassembled WGS sequence"/>
</dbReference>
<name>A0ABN7TKB1_9BACL</name>